<dbReference type="InterPro" id="IPR004837">
    <property type="entry name" value="NaCa_Exmemb"/>
</dbReference>
<feature type="transmembrane region" description="Helical" evidence="5">
    <location>
        <begin position="300"/>
        <end position="318"/>
    </location>
</feature>
<dbReference type="NCBIfam" id="TIGR00367">
    <property type="entry name" value="calcium/sodium antiporter"/>
    <property type="match status" value="1"/>
</dbReference>
<proteinExistence type="predicted"/>
<keyword evidence="2 5" id="KW-0812">Transmembrane</keyword>
<feature type="transmembrane region" description="Helical" evidence="5">
    <location>
        <begin position="130"/>
        <end position="148"/>
    </location>
</feature>
<evidence type="ECO:0000256" key="1">
    <source>
        <dbReference type="ARBA" id="ARBA00004141"/>
    </source>
</evidence>
<keyword evidence="4 5" id="KW-0472">Membrane</keyword>
<dbReference type="GO" id="GO:0005886">
    <property type="term" value="C:plasma membrane"/>
    <property type="evidence" value="ECO:0007669"/>
    <property type="project" value="TreeGrafter"/>
</dbReference>
<dbReference type="RefSeq" id="WP_338291169.1">
    <property type="nucleotide sequence ID" value="NZ_AP027272.1"/>
</dbReference>
<feature type="transmembrane region" description="Helical" evidence="5">
    <location>
        <begin position="274"/>
        <end position="293"/>
    </location>
</feature>
<evidence type="ECO:0000256" key="5">
    <source>
        <dbReference type="SAM" id="Phobius"/>
    </source>
</evidence>
<feature type="transmembrane region" description="Helical" evidence="5">
    <location>
        <begin position="173"/>
        <end position="192"/>
    </location>
</feature>
<reference evidence="7" key="1">
    <citation type="submission" date="2023-01" db="EMBL/GenBank/DDBJ databases">
        <title>Complete genome sequence of Planctobacterium marinum strain Dej080120_11.</title>
        <authorList>
            <person name="Ueki S."/>
            <person name="Maruyama F."/>
        </authorList>
    </citation>
    <scope>NUCLEOTIDE SEQUENCE</scope>
    <source>
        <strain evidence="7">Dej080120_11</strain>
    </source>
</reference>
<evidence type="ECO:0000259" key="6">
    <source>
        <dbReference type="Pfam" id="PF01699"/>
    </source>
</evidence>
<dbReference type="EMBL" id="AP027272">
    <property type="protein sequence ID" value="BDX05202.1"/>
    <property type="molecule type" value="Genomic_DNA"/>
</dbReference>
<dbReference type="InterPro" id="IPR044880">
    <property type="entry name" value="NCX_ion-bd_dom_sf"/>
</dbReference>
<name>A0AA48HMI1_9ALTE</name>
<dbReference type="InterPro" id="IPR004481">
    <property type="entry name" value="K/Na/Ca-exchanger"/>
</dbReference>
<dbReference type="PANTHER" id="PTHR10846:SF8">
    <property type="entry name" value="INNER MEMBRANE PROTEIN YRBG"/>
    <property type="match status" value="1"/>
</dbReference>
<dbReference type="Pfam" id="PF01699">
    <property type="entry name" value="Na_Ca_ex"/>
    <property type="match status" value="2"/>
</dbReference>
<accession>A0AA48HMI1</accession>
<dbReference type="Gene3D" id="1.20.1420.30">
    <property type="entry name" value="NCX, central ion-binding region"/>
    <property type="match status" value="1"/>
</dbReference>
<dbReference type="AlphaFoldDB" id="A0AA48HMI1"/>
<dbReference type="PANTHER" id="PTHR10846">
    <property type="entry name" value="SODIUM/POTASSIUM/CALCIUM EXCHANGER"/>
    <property type="match status" value="1"/>
</dbReference>
<feature type="transmembrane region" description="Helical" evidence="5">
    <location>
        <begin position="107"/>
        <end position="124"/>
    </location>
</feature>
<dbReference type="KEGG" id="pmaw:MACH26_07230"/>
<dbReference type="Proteomes" id="UP001333710">
    <property type="component" value="Chromosome"/>
</dbReference>
<evidence type="ECO:0000313" key="7">
    <source>
        <dbReference type="EMBL" id="BDX05202.1"/>
    </source>
</evidence>
<feature type="transmembrane region" description="Helical" evidence="5">
    <location>
        <begin position="207"/>
        <end position="231"/>
    </location>
</feature>
<keyword evidence="8" id="KW-1185">Reference proteome</keyword>
<feature type="transmembrane region" description="Helical" evidence="5">
    <location>
        <begin position="74"/>
        <end position="95"/>
    </location>
</feature>
<gene>
    <name evidence="7" type="ORF">MACH26_07230</name>
</gene>
<evidence type="ECO:0000256" key="3">
    <source>
        <dbReference type="ARBA" id="ARBA00022989"/>
    </source>
</evidence>
<feature type="domain" description="Sodium/calcium exchanger membrane region" evidence="6">
    <location>
        <begin position="173"/>
        <end position="317"/>
    </location>
</feature>
<evidence type="ECO:0000256" key="4">
    <source>
        <dbReference type="ARBA" id="ARBA00023136"/>
    </source>
</evidence>
<dbReference type="GO" id="GO:0005262">
    <property type="term" value="F:calcium channel activity"/>
    <property type="evidence" value="ECO:0007669"/>
    <property type="project" value="TreeGrafter"/>
</dbReference>
<dbReference type="GO" id="GO:0008273">
    <property type="term" value="F:calcium, potassium:sodium antiporter activity"/>
    <property type="evidence" value="ECO:0007669"/>
    <property type="project" value="TreeGrafter"/>
</dbReference>
<dbReference type="GO" id="GO:0006874">
    <property type="term" value="P:intracellular calcium ion homeostasis"/>
    <property type="evidence" value="ECO:0007669"/>
    <property type="project" value="TreeGrafter"/>
</dbReference>
<evidence type="ECO:0000313" key="8">
    <source>
        <dbReference type="Proteomes" id="UP001333710"/>
    </source>
</evidence>
<protein>
    <submittedName>
        <fullName evidence="7">Sodium:calcium antiporter</fullName>
    </submittedName>
</protein>
<feature type="transmembrane region" description="Helical" evidence="5">
    <location>
        <begin position="243"/>
        <end position="262"/>
    </location>
</feature>
<sequence>MLTQIALFLVGLALLSWSADRFVYGASAMAKNFGISPMVIGMTIVAMGSSAPEIMVSATASMAGNPDTAVGNAIGSNITNIGLVLGLTALFKPLMVSSGTIRREMPILLIVSLIAAWFLADLTLSLPEGITLMVLFFATIGGLTWLSIQADRKDPYGTDTAEEIPSDVPTHKAIFWVIVGMVFLPISADIMVDSAVVIARHFGMSELMIGLTIIAIGTSLPELAASIAGVLKGEDDMALGNIIGSNIFNILAVMAMPGLIAPGVIDAFAANRDIHVMLGFTVLLLLFSFGLRGIRKITRWEGAVLVSGYVGYLMFLFFA</sequence>
<organism evidence="7 8">
    <name type="scientific">Planctobacterium marinum</name>
    <dbReference type="NCBI Taxonomy" id="1631968"/>
    <lineage>
        <taxon>Bacteria</taxon>
        <taxon>Pseudomonadati</taxon>
        <taxon>Pseudomonadota</taxon>
        <taxon>Gammaproteobacteria</taxon>
        <taxon>Alteromonadales</taxon>
        <taxon>Alteromonadaceae</taxon>
        <taxon>Planctobacterium</taxon>
    </lineage>
</organism>
<feature type="domain" description="Sodium/calcium exchanger membrane region" evidence="6">
    <location>
        <begin position="5"/>
        <end position="140"/>
    </location>
</feature>
<comment type="subcellular location">
    <subcellularLocation>
        <location evidence="1">Membrane</location>
        <topology evidence="1">Multi-pass membrane protein</topology>
    </subcellularLocation>
</comment>
<keyword evidence="3 5" id="KW-1133">Transmembrane helix</keyword>
<evidence type="ECO:0000256" key="2">
    <source>
        <dbReference type="ARBA" id="ARBA00022692"/>
    </source>
</evidence>